<dbReference type="PANTHER" id="PTHR13742">
    <property type="entry name" value="RETINOBLASTOMA-ASSOCIATED PROTEIN RB -RELATED"/>
    <property type="match status" value="1"/>
</dbReference>
<dbReference type="SUPFAM" id="SSF47954">
    <property type="entry name" value="Cyclin-like"/>
    <property type="match status" value="1"/>
</dbReference>
<dbReference type="InterPro" id="IPR002719">
    <property type="entry name" value="RB_B"/>
</dbReference>
<evidence type="ECO:0000256" key="1">
    <source>
        <dbReference type="SAM" id="MobiDB-lite"/>
    </source>
</evidence>
<dbReference type="Proteomes" id="UP001434883">
    <property type="component" value="Unassembled WGS sequence"/>
</dbReference>
<dbReference type="PANTHER" id="PTHR13742:SF20">
    <property type="entry name" value="RETINOBLASTOMA-LIKE PROTEIN 1"/>
    <property type="match status" value="1"/>
</dbReference>
<gene>
    <name evidence="3" type="ORF">XENOCAPTIV_021190</name>
</gene>
<dbReference type="Gene3D" id="1.10.472.10">
    <property type="entry name" value="Cyclin-like"/>
    <property type="match status" value="1"/>
</dbReference>
<dbReference type="Pfam" id="PF01857">
    <property type="entry name" value="RB_B"/>
    <property type="match status" value="1"/>
</dbReference>
<accession>A0ABV0QUA9</accession>
<proteinExistence type="predicted"/>
<feature type="non-terminal residue" evidence="3">
    <location>
        <position position="1"/>
    </location>
</feature>
<feature type="domain" description="Retinoblastoma-associated protein B-box" evidence="2">
    <location>
        <begin position="191"/>
        <end position="254"/>
    </location>
</feature>
<evidence type="ECO:0000313" key="4">
    <source>
        <dbReference type="Proteomes" id="UP001434883"/>
    </source>
</evidence>
<dbReference type="InterPro" id="IPR036915">
    <property type="entry name" value="Cyclin-like_sf"/>
</dbReference>
<evidence type="ECO:0000259" key="2">
    <source>
        <dbReference type="Pfam" id="PF01857"/>
    </source>
</evidence>
<organism evidence="3 4">
    <name type="scientific">Xenoophorus captivus</name>
    <dbReference type="NCBI Taxonomy" id="1517983"/>
    <lineage>
        <taxon>Eukaryota</taxon>
        <taxon>Metazoa</taxon>
        <taxon>Chordata</taxon>
        <taxon>Craniata</taxon>
        <taxon>Vertebrata</taxon>
        <taxon>Euteleostomi</taxon>
        <taxon>Actinopterygii</taxon>
        <taxon>Neopterygii</taxon>
        <taxon>Teleostei</taxon>
        <taxon>Neoteleostei</taxon>
        <taxon>Acanthomorphata</taxon>
        <taxon>Ovalentaria</taxon>
        <taxon>Atherinomorphae</taxon>
        <taxon>Cyprinodontiformes</taxon>
        <taxon>Goodeidae</taxon>
        <taxon>Xenoophorus</taxon>
    </lineage>
</organism>
<keyword evidence="4" id="KW-1185">Reference proteome</keyword>
<reference evidence="3 4" key="1">
    <citation type="submission" date="2021-06" db="EMBL/GenBank/DDBJ databases">
        <authorList>
            <person name="Palmer J.M."/>
        </authorList>
    </citation>
    <scope>NUCLEOTIDE SEQUENCE [LARGE SCALE GENOMIC DNA]</scope>
    <source>
        <strain evidence="3 4">XC_2019</strain>
        <tissue evidence="3">Muscle</tissue>
    </source>
</reference>
<dbReference type="InterPro" id="IPR028309">
    <property type="entry name" value="RB_fam"/>
</dbReference>
<comment type="caution">
    <text evidence="3">The sequence shown here is derived from an EMBL/GenBank/DDBJ whole genome shotgun (WGS) entry which is preliminary data.</text>
</comment>
<evidence type="ECO:0000313" key="3">
    <source>
        <dbReference type="EMBL" id="MEQ2198937.1"/>
    </source>
</evidence>
<feature type="region of interest" description="Disordered" evidence="1">
    <location>
        <begin position="128"/>
        <end position="151"/>
    </location>
</feature>
<dbReference type="EMBL" id="JAHRIN010021418">
    <property type="protein sequence ID" value="MEQ2198937.1"/>
    <property type="molecule type" value="Genomic_DNA"/>
</dbReference>
<protein>
    <recommendedName>
        <fullName evidence="2">Retinoblastoma-associated protein B-box domain-containing protein</fullName>
    </recommendedName>
</protein>
<name>A0ABV0QUA9_9TELE</name>
<sequence>LCDGYISAGVSVQVNFSSCLDTGSGSTNGQSHLPLVAHSPIIHPRIREFRSGLGSARKGLNISVSPLPSPAKRLTFGTSNSTQKNGGQGAQTTVLRLSAGERTFTLIPVQPCDSSGVVTGQFLLTSSPSRGAVAAPSSGTEPQAGNGRPRRTGSLALFFRKVGAGKCIDRDLWGGRKPSLFSNQVIVCLPMQVYHLASVRLRDLCLKLDIPSELRGKIWTCFEHALVHCTDLMKERHLDQLLLCCIYIISKVRTLKSFPFNKE</sequence>